<evidence type="ECO:0000259" key="1">
    <source>
        <dbReference type="Pfam" id="PF14833"/>
    </source>
</evidence>
<dbReference type="Proteomes" id="UP001183202">
    <property type="component" value="Unassembled WGS sequence"/>
</dbReference>
<accession>A0ABU2NFW0</accession>
<reference evidence="3" key="1">
    <citation type="submission" date="2023-07" db="EMBL/GenBank/DDBJ databases">
        <title>30 novel species of actinomycetes from the DSMZ collection.</title>
        <authorList>
            <person name="Nouioui I."/>
        </authorList>
    </citation>
    <scope>NUCLEOTIDE SEQUENCE [LARGE SCALE GENOMIC DNA]</scope>
    <source>
        <strain evidence="3">DSM 45834</strain>
    </source>
</reference>
<evidence type="ECO:0000313" key="3">
    <source>
        <dbReference type="Proteomes" id="UP001183202"/>
    </source>
</evidence>
<dbReference type="PANTHER" id="PTHR43060:SF15">
    <property type="entry name" value="3-HYDROXYISOBUTYRATE DEHYDROGENASE-LIKE 1, MITOCHONDRIAL-RELATED"/>
    <property type="match status" value="1"/>
</dbReference>
<organism evidence="2 3">
    <name type="scientific">Pseudonocardia charpentierae</name>
    <dbReference type="NCBI Taxonomy" id="3075545"/>
    <lineage>
        <taxon>Bacteria</taxon>
        <taxon>Bacillati</taxon>
        <taxon>Actinomycetota</taxon>
        <taxon>Actinomycetes</taxon>
        <taxon>Pseudonocardiales</taxon>
        <taxon>Pseudonocardiaceae</taxon>
        <taxon>Pseudonocardia</taxon>
    </lineage>
</organism>
<proteinExistence type="predicted"/>
<dbReference type="Gene3D" id="1.10.1040.10">
    <property type="entry name" value="N-(1-d-carboxylethyl)-l-norvaline Dehydrogenase, domain 2"/>
    <property type="match status" value="1"/>
</dbReference>
<name>A0ABU2NFW0_9PSEU</name>
<dbReference type="InterPro" id="IPR008927">
    <property type="entry name" value="6-PGluconate_DH-like_C_sf"/>
</dbReference>
<dbReference type="EMBL" id="JAVREJ010000022">
    <property type="protein sequence ID" value="MDT0352845.1"/>
    <property type="molecule type" value="Genomic_DNA"/>
</dbReference>
<feature type="domain" description="3-hydroxyisobutyrate dehydrogenase-like NAD-binding" evidence="1">
    <location>
        <begin position="2"/>
        <end position="116"/>
    </location>
</feature>
<protein>
    <submittedName>
        <fullName evidence="2">NAD-binding protein</fullName>
    </submittedName>
</protein>
<sequence length="130" mass="13511">MVKSCNQTLAAATVSALGEALVLGTKAGVDPAKIVEVLSGGYARRGALEIRGEAILARDFTPGFKSVLQLKDLRLAVELAHGIGVPTPLLALVQEHYKAAQVIASGEEDHTNVLKVSEQLAGVEVRGGAQ</sequence>
<dbReference type="InterPro" id="IPR013328">
    <property type="entry name" value="6PGD_dom2"/>
</dbReference>
<dbReference type="RefSeq" id="WP_311559400.1">
    <property type="nucleotide sequence ID" value="NZ_JAVREJ010000022.1"/>
</dbReference>
<comment type="caution">
    <text evidence="2">The sequence shown here is derived from an EMBL/GenBank/DDBJ whole genome shotgun (WGS) entry which is preliminary data.</text>
</comment>
<keyword evidence="3" id="KW-1185">Reference proteome</keyword>
<evidence type="ECO:0000313" key="2">
    <source>
        <dbReference type="EMBL" id="MDT0352845.1"/>
    </source>
</evidence>
<dbReference type="Pfam" id="PF14833">
    <property type="entry name" value="NAD_binding_11"/>
    <property type="match status" value="1"/>
</dbReference>
<dbReference type="PANTHER" id="PTHR43060">
    <property type="entry name" value="3-HYDROXYISOBUTYRATE DEHYDROGENASE-LIKE 1, MITOCHONDRIAL-RELATED"/>
    <property type="match status" value="1"/>
</dbReference>
<dbReference type="InterPro" id="IPR029154">
    <property type="entry name" value="HIBADH-like_NADP-bd"/>
</dbReference>
<dbReference type="SUPFAM" id="SSF48179">
    <property type="entry name" value="6-phosphogluconate dehydrogenase C-terminal domain-like"/>
    <property type="match status" value="1"/>
</dbReference>
<gene>
    <name evidence="2" type="ORF">RM445_25315</name>
</gene>